<name>A0ABV6FT68_9BACT</name>
<evidence type="ECO:0000256" key="3">
    <source>
        <dbReference type="ARBA" id="ARBA00022679"/>
    </source>
</evidence>
<organism evidence="5 6">
    <name type="scientific">Fontibacter flavus</name>
    <dbReference type="NCBI Taxonomy" id="654838"/>
    <lineage>
        <taxon>Bacteria</taxon>
        <taxon>Pseudomonadati</taxon>
        <taxon>Bacteroidota</taxon>
        <taxon>Cytophagia</taxon>
        <taxon>Cytophagales</taxon>
        <taxon>Cyclobacteriaceae</taxon>
        <taxon>Fontibacter</taxon>
    </lineage>
</organism>
<dbReference type="EMBL" id="JBHLWI010000025">
    <property type="protein sequence ID" value="MFC0262797.1"/>
    <property type="molecule type" value="Genomic_DNA"/>
</dbReference>
<dbReference type="InterPro" id="IPR039528">
    <property type="entry name" value="DPM1-like"/>
</dbReference>
<reference evidence="5 6" key="1">
    <citation type="submission" date="2024-09" db="EMBL/GenBank/DDBJ databases">
        <authorList>
            <person name="Sun Q."/>
            <person name="Mori K."/>
        </authorList>
    </citation>
    <scope>NUCLEOTIDE SEQUENCE [LARGE SCALE GENOMIC DNA]</scope>
    <source>
        <strain evidence="5 6">CCM 7650</strain>
    </source>
</reference>
<evidence type="ECO:0000259" key="4">
    <source>
        <dbReference type="Pfam" id="PF00535"/>
    </source>
</evidence>
<dbReference type="SUPFAM" id="SSF53448">
    <property type="entry name" value="Nucleotide-diphospho-sugar transferases"/>
    <property type="match status" value="1"/>
</dbReference>
<evidence type="ECO:0000313" key="5">
    <source>
        <dbReference type="EMBL" id="MFC0262797.1"/>
    </source>
</evidence>
<dbReference type="Proteomes" id="UP001589797">
    <property type="component" value="Unassembled WGS sequence"/>
</dbReference>
<proteinExistence type="inferred from homology"/>
<dbReference type="Gene3D" id="3.90.550.10">
    <property type="entry name" value="Spore Coat Polysaccharide Biosynthesis Protein SpsA, Chain A"/>
    <property type="match status" value="1"/>
</dbReference>
<dbReference type="InterPro" id="IPR029044">
    <property type="entry name" value="Nucleotide-diphossugar_trans"/>
</dbReference>
<dbReference type="PANTHER" id="PTHR43398:SF1">
    <property type="entry name" value="DOLICHOL-PHOSPHATE MANNOSYLTRANSFERASE SUBUNIT 1"/>
    <property type="match status" value="1"/>
</dbReference>
<feature type="domain" description="Glycosyltransferase 2-like" evidence="4">
    <location>
        <begin position="7"/>
        <end position="173"/>
    </location>
</feature>
<dbReference type="Pfam" id="PF00535">
    <property type="entry name" value="Glycos_transf_2"/>
    <property type="match status" value="1"/>
</dbReference>
<keyword evidence="2" id="KW-0328">Glycosyltransferase</keyword>
<dbReference type="CDD" id="cd06442">
    <property type="entry name" value="DPM1_like"/>
    <property type="match status" value="1"/>
</dbReference>
<gene>
    <name evidence="5" type="ORF">ACFFIP_08895</name>
</gene>
<dbReference type="InterPro" id="IPR001173">
    <property type="entry name" value="Glyco_trans_2-like"/>
</dbReference>
<keyword evidence="6" id="KW-1185">Reference proteome</keyword>
<comment type="similarity">
    <text evidence="1">Belongs to the glycosyltransferase 2 family.</text>
</comment>
<evidence type="ECO:0000256" key="2">
    <source>
        <dbReference type="ARBA" id="ARBA00022676"/>
    </source>
</evidence>
<keyword evidence="3" id="KW-0808">Transferase</keyword>
<accession>A0ABV6FT68</accession>
<dbReference type="PANTHER" id="PTHR43398">
    <property type="entry name" value="DOLICHOL-PHOSPHATE MANNOSYLTRANSFERASE SUBUNIT 1"/>
    <property type="match status" value="1"/>
</dbReference>
<evidence type="ECO:0000313" key="6">
    <source>
        <dbReference type="Proteomes" id="UP001589797"/>
    </source>
</evidence>
<evidence type="ECO:0000256" key="1">
    <source>
        <dbReference type="ARBA" id="ARBA00006739"/>
    </source>
</evidence>
<protein>
    <submittedName>
        <fullName evidence="5">Polyprenol monophosphomannose synthase</fullName>
    </submittedName>
</protein>
<comment type="caution">
    <text evidence="5">The sequence shown here is derived from an EMBL/GenBank/DDBJ whole genome shotgun (WGS) entry which is preliminary data.</text>
</comment>
<sequence length="248" mass="28634">MQQDKLVIIPTYNELENIQEIILKVMGLEGDFDLLIIDDNSPDGTAEVVKNLKKDFPERLHLIQREGKLGLGTAYIEGFRYGLMNGYQYIFEMDADFSHNPQDLIRLYKACAEEGYDMAIGSRYITGVNVVNWPMGRVLMSFFASKYVQFITGMPIKDATAGFKCYTRRVLEAINLNSIQFIGYAFQIEMKFTTWKLGFKIKEVPIIFTDRTKGTSKMSTHIFREAVFGVIYLKIKSFFVRYRPNRSV</sequence>
<dbReference type="RefSeq" id="WP_382387249.1">
    <property type="nucleotide sequence ID" value="NZ_JBHLWI010000025.1"/>
</dbReference>